<sequence length="469" mass="53622">MKEHELQLVEGQLGESNAARLKKQVEDFREKITSLTEDVANAQQKQREAEEECAKLERDMEEFKTNKDGKIDELKKSISTQKSKVQKHNVTLKTKQKEVQTVNLELEQLQGDKEKEENEIEEIKNGISNMHKELAKLKQQVVAKEKDHQKAAASLEKEQKALRQFDEEIKNLQEAIKEHRAAVEQAEEDITTLQQKIEACRKAVDHAKHEKKKLEELHAFIAQDKDQFGVEGTKYDFATMDIPDLQQKAVELEETVRTKKKKVNAKSAGMLDDVEKRETSLKKMLSTVVKDKEKIEQTIDELDREKRDTLQRTFDKVDKDFGQIFADLLPGNFAKLQPPDGQDLMDGLEVKVRLGSVWKQSLTELSGGQRSLIALSLIMALLQFKPAPMYILDEIDAALDLQHTQNIGHLFRTRFKGSQFIVVSLKEGLFTNANVLFRTQFRNGTSVVERTANRSTSTLYAQGGEGRRH</sequence>
<feature type="domain" description="RecF/RecN/SMC N-terminal" evidence="2">
    <location>
        <begin position="66"/>
        <end position="445"/>
    </location>
</feature>
<evidence type="ECO:0000313" key="3">
    <source>
        <dbReference type="EMBL" id="KAL0572417.1"/>
    </source>
</evidence>
<dbReference type="EMBL" id="JBAHYK010000631">
    <property type="protein sequence ID" value="KAL0572417.1"/>
    <property type="molecule type" value="Genomic_DNA"/>
</dbReference>
<dbReference type="PANTHER" id="PTHR43977">
    <property type="entry name" value="STRUCTURAL MAINTENANCE OF CHROMOSOMES PROTEIN 3"/>
    <property type="match status" value="1"/>
</dbReference>
<gene>
    <name evidence="3" type="primary">SMC2_5</name>
    <name evidence="3" type="ORF">V5O48_009535</name>
</gene>
<dbReference type="Proteomes" id="UP001465976">
    <property type="component" value="Unassembled WGS sequence"/>
</dbReference>
<evidence type="ECO:0000259" key="2">
    <source>
        <dbReference type="Pfam" id="PF02463"/>
    </source>
</evidence>
<dbReference type="InterPro" id="IPR027417">
    <property type="entry name" value="P-loop_NTPase"/>
</dbReference>
<feature type="coiled-coil region" evidence="1">
    <location>
        <begin position="242"/>
        <end position="312"/>
    </location>
</feature>
<reference evidence="3 4" key="1">
    <citation type="submission" date="2024-02" db="EMBL/GenBank/DDBJ databases">
        <title>A draft genome for the cacao thread blight pathogen Marasmius crinis-equi.</title>
        <authorList>
            <person name="Cohen S.P."/>
            <person name="Baruah I.K."/>
            <person name="Amoako-Attah I."/>
            <person name="Bukari Y."/>
            <person name="Meinhardt L.W."/>
            <person name="Bailey B.A."/>
        </authorList>
    </citation>
    <scope>NUCLEOTIDE SEQUENCE [LARGE SCALE GENOMIC DNA]</scope>
    <source>
        <strain evidence="3 4">GH-76</strain>
    </source>
</reference>
<keyword evidence="1" id="KW-0175">Coiled coil</keyword>
<organism evidence="3 4">
    <name type="scientific">Marasmius crinis-equi</name>
    <dbReference type="NCBI Taxonomy" id="585013"/>
    <lineage>
        <taxon>Eukaryota</taxon>
        <taxon>Fungi</taxon>
        <taxon>Dikarya</taxon>
        <taxon>Basidiomycota</taxon>
        <taxon>Agaricomycotina</taxon>
        <taxon>Agaricomycetes</taxon>
        <taxon>Agaricomycetidae</taxon>
        <taxon>Agaricales</taxon>
        <taxon>Marasmiineae</taxon>
        <taxon>Marasmiaceae</taxon>
        <taxon>Marasmius</taxon>
    </lineage>
</organism>
<keyword evidence="4" id="KW-1185">Reference proteome</keyword>
<comment type="caution">
    <text evidence="3">The sequence shown here is derived from an EMBL/GenBank/DDBJ whole genome shotgun (WGS) entry which is preliminary data.</text>
</comment>
<feature type="coiled-coil region" evidence="1">
    <location>
        <begin position="18"/>
        <end position="217"/>
    </location>
</feature>
<protein>
    <submittedName>
        <fullName evidence="3">Structural maintenance of chromosomes protein 2</fullName>
    </submittedName>
</protein>
<evidence type="ECO:0000256" key="1">
    <source>
        <dbReference type="SAM" id="Coils"/>
    </source>
</evidence>
<name>A0ABR3FBC8_9AGAR</name>
<dbReference type="Pfam" id="PF02463">
    <property type="entry name" value="SMC_N"/>
    <property type="match status" value="1"/>
</dbReference>
<evidence type="ECO:0000313" key="4">
    <source>
        <dbReference type="Proteomes" id="UP001465976"/>
    </source>
</evidence>
<dbReference type="SUPFAM" id="SSF52540">
    <property type="entry name" value="P-loop containing nucleoside triphosphate hydrolases"/>
    <property type="match status" value="1"/>
</dbReference>
<dbReference type="Gene3D" id="1.10.287.1490">
    <property type="match status" value="1"/>
</dbReference>
<dbReference type="Gene3D" id="3.40.50.300">
    <property type="entry name" value="P-loop containing nucleotide triphosphate hydrolases"/>
    <property type="match status" value="1"/>
</dbReference>
<proteinExistence type="predicted"/>
<accession>A0ABR3FBC8</accession>
<dbReference type="InterPro" id="IPR003395">
    <property type="entry name" value="RecF/RecN/SMC_N"/>
</dbReference>